<evidence type="ECO:0000313" key="4">
    <source>
        <dbReference type="Proteomes" id="UP000785171"/>
    </source>
</evidence>
<name>A0A8T0LKZ9_9STRA</name>
<protein>
    <submittedName>
        <fullName evidence="2">Uncharacterized protein</fullName>
    </submittedName>
</protein>
<reference evidence="2" key="1">
    <citation type="journal article" date="2015" name="Genom Data">
        <title>Genome sequences of six Phytophthora species associated with forests in New Zealand.</title>
        <authorList>
            <person name="Studholme D.J."/>
            <person name="McDougal R.L."/>
            <person name="Sambles C."/>
            <person name="Hansen E."/>
            <person name="Hardy G."/>
            <person name="Grant M."/>
            <person name="Ganley R.J."/>
            <person name="Williams N.M."/>
        </authorList>
    </citation>
    <scope>NUCLEOTIDE SEQUENCE</scope>
    <source>
        <strain evidence="2">NZFS 2646</strain>
        <strain evidence="3">NZFS 3630</strain>
    </source>
</reference>
<gene>
    <name evidence="2" type="ORF">JM16_009550</name>
    <name evidence="3" type="ORF">JM18_009591</name>
</gene>
<proteinExistence type="predicted"/>
<evidence type="ECO:0000313" key="3">
    <source>
        <dbReference type="EMBL" id="KAG2504185.1"/>
    </source>
</evidence>
<dbReference type="Proteomes" id="UP000785171">
    <property type="component" value="Unassembled WGS sequence"/>
</dbReference>
<dbReference type="EMBL" id="JPWU03000953">
    <property type="protein sequence ID" value="KAG2504185.1"/>
    <property type="molecule type" value="Genomic_DNA"/>
</dbReference>
<sequence length="228" mass="25309">MQDTETDCSSIYIIEIPVNVIMADESLGKFRIVQVGRGKAGAQGLRKRMEQHNRAWHYATGKPSNIWNPNAQLTDYTVSGIPTIPVRDLLTQPFDARWGGRSVLEYGKHFSITDLRLVSETELTILKSWFADEWGKNRVARLSSFINLIARISRKTISSVRLGLSCEYKDTLPSSEEVPTRKSVETAYAPHLISCILDPNSTSGSQSGGGDQSTEDICSDVSRMSVNP</sequence>
<organism evidence="2 4">
    <name type="scientific">Phytophthora kernoviae</name>
    <dbReference type="NCBI Taxonomy" id="325452"/>
    <lineage>
        <taxon>Eukaryota</taxon>
        <taxon>Sar</taxon>
        <taxon>Stramenopiles</taxon>
        <taxon>Oomycota</taxon>
        <taxon>Peronosporomycetes</taxon>
        <taxon>Peronosporales</taxon>
        <taxon>Peronosporaceae</taxon>
        <taxon>Phytophthora</taxon>
    </lineage>
</organism>
<accession>A0A8T0LKZ9</accession>
<evidence type="ECO:0000313" key="2">
    <source>
        <dbReference type="EMBL" id="KAG2502899.1"/>
    </source>
</evidence>
<dbReference type="AlphaFoldDB" id="A0A8T0LKZ9"/>
<dbReference type="Proteomes" id="UP000792063">
    <property type="component" value="Unassembled WGS sequence"/>
</dbReference>
<comment type="caution">
    <text evidence="2">The sequence shown here is derived from an EMBL/GenBank/DDBJ whole genome shotgun (WGS) entry which is preliminary data.</text>
</comment>
<evidence type="ECO:0000256" key="1">
    <source>
        <dbReference type="SAM" id="MobiDB-lite"/>
    </source>
</evidence>
<feature type="region of interest" description="Disordered" evidence="1">
    <location>
        <begin position="199"/>
        <end position="228"/>
    </location>
</feature>
<reference evidence="2" key="2">
    <citation type="submission" date="2020-06" db="EMBL/GenBank/DDBJ databases">
        <authorList>
            <person name="Studholme D.J."/>
        </authorList>
    </citation>
    <scope>NUCLEOTIDE SEQUENCE</scope>
    <source>
        <strain evidence="2">NZFS 2646</strain>
        <strain evidence="3">NZFS 3630</strain>
    </source>
</reference>
<dbReference type="EMBL" id="JPWV03000929">
    <property type="protein sequence ID" value="KAG2502899.1"/>
    <property type="molecule type" value="Genomic_DNA"/>
</dbReference>